<gene>
    <name evidence="2" type="ORF">FRY97_03675</name>
</gene>
<evidence type="ECO:0000313" key="2">
    <source>
        <dbReference type="EMBL" id="TXB67957.1"/>
    </source>
</evidence>
<dbReference type="GO" id="GO:0005524">
    <property type="term" value="F:ATP binding"/>
    <property type="evidence" value="ECO:0007669"/>
    <property type="project" value="UniProtKB-KW"/>
</dbReference>
<dbReference type="InterPro" id="IPR027417">
    <property type="entry name" value="P-loop_NTPase"/>
</dbReference>
<proteinExistence type="predicted"/>
<dbReference type="AlphaFoldDB" id="A0A5C6S0N3"/>
<comment type="caution">
    <text evidence="2">The sequence shown here is derived from an EMBL/GenBank/DDBJ whole genome shotgun (WGS) entry which is preliminary data.</text>
</comment>
<evidence type="ECO:0000259" key="1">
    <source>
        <dbReference type="Pfam" id="PF13401"/>
    </source>
</evidence>
<feature type="domain" description="ORC1/DEAH AAA+ ATPase" evidence="1">
    <location>
        <begin position="48"/>
        <end position="195"/>
    </location>
</feature>
<organism evidence="2 3">
    <name type="scientific">Phaeodactylibacter luteus</name>
    <dbReference type="NCBI Taxonomy" id="1564516"/>
    <lineage>
        <taxon>Bacteria</taxon>
        <taxon>Pseudomonadati</taxon>
        <taxon>Bacteroidota</taxon>
        <taxon>Saprospiria</taxon>
        <taxon>Saprospirales</taxon>
        <taxon>Haliscomenobacteraceae</taxon>
        <taxon>Phaeodactylibacter</taxon>
    </lineage>
</organism>
<reference evidence="2 3" key="1">
    <citation type="submission" date="2019-08" db="EMBL/GenBank/DDBJ databases">
        <title>Genome of Phaeodactylibacter luteus.</title>
        <authorList>
            <person name="Bowman J.P."/>
        </authorList>
    </citation>
    <scope>NUCLEOTIDE SEQUENCE [LARGE SCALE GENOMIC DNA]</scope>
    <source>
        <strain evidence="2 3">KCTC 42180</strain>
    </source>
</reference>
<keyword evidence="2" id="KW-0547">Nucleotide-binding</keyword>
<dbReference type="SUPFAM" id="SSF52540">
    <property type="entry name" value="P-loop containing nucleoside triphosphate hydrolases"/>
    <property type="match status" value="1"/>
</dbReference>
<dbReference type="EMBL" id="VOOR01000005">
    <property type="protein sequence ID" value="TXB67957.1"/>
    <property type="molecule type" value="Genomic_DNA"/>
</dbReference>
<dbReference type="PANTHER" id="PTHR34301">
    <property type="entry name" value="DNA-BINDING PROTEIN-RELATED"/>
    <property type="match status" value="1"/>
</dbReference>
<dbReference type="Pfam" id="PF13401">
    <property type="entry name" value="AAA_22"/>
    <property type="match status" value="1"/>
</dbReference>
<sequence length="532" mass="62069">MWCWIRLFNFTFMKRFFNTTGLCNPEDHYMVEPFRGMFNEIYHLIEAKQYFLIHAPRQTGKTTFLHQLAHRLNREGKYTAAVCSLESAGYPSISVSDANEVFIQSLYQTAQVFLNGAKLPPNPTHYKAGPQLFRQYLSDWSKALDQPLVLLVDEVDALYDDVLIAVLRQFRDGFQTRPQGFPQSIALVGLRDIREYRTRARADNPSIGAGSPFNVKAESFFLPVFTREEVRGLLSQHTEDTGQEFSDAVFEKIYEYAAGQPWLTNALANEIVVKMLRNDHSKVITPDMVIEAKERLIEQRQTHLDSLADKVREERVRKIVMSIIEGSPLEFDTLDDSIRYCRDLGLITQKSPIRFANPIYRETITRMLNSPLQESFPEEISETAWYLDEEGRLMMDKLLEAFIDFYRWNSESWLERFTYKEAGHQLLLMAFLQRVVNGGGRIEREMAVGNGRTDLAVFWRDQVIPIELKIHYNARTLPEGLRQLHRYMDKLGQEHGYLMIFETQPSTELPWDERIRREEKEYEGKSISVLWL</sequence>
<name>A0A5C6S0N3_9BACT</name>
<dbReference type="Proteomes" id="UP000321580">
    <property type="component" value="Unassembled WGS sequence"/>
</dbReference>
<dbReference type="Gene3D" id="3.40.50.300">
    <property type="entry name" value="P-loop containing nucleotide triphosphate hydrolases"/>
    <property type="match status" value="1"/>
</dbReference>
<dbReference type="GO" id="GO:0016887">
    <property type="term" value="F:ATP hydrolysis activity"/>
    <property type="evidence" value="ECO:0007669"/>
    <property type="project" value="InterPro"/>
</dbReference>
<dbReference type="InterPro" id="IPR049945">
    <property type="entry name" value="AAA_22"/>
</dbReference>
<keyword evidence="3" id="KW-1185">Reference proteome</keyword>
<protein>
    <submittedName>
        <fullName evidence="2">ATP-binding protein</fullName>
    </submittedName>
</protein>
<keyword evidence="2" id="KW-0067">ATP-binding</keyword>
<dbReference type="OrthoDB" id="1488705at2"/>
<accession>A0A5C6S0N3</accession>
<dbReference type="PANTHER" id="PTHR34301:SF8">
    <property type="entry name" value="ATPASE DOMAIN-CONTAINING PROTEIN"/>
    <property type="match status" value="1"/>
</dbReference>
<evidence type="ECO:0000313" key="3">
    <source>
        <dbReference type="Proteomes" id="UP000321580"/>
    </source>
</evidence>